<dbReference type="Gene3D" id="3.40.640.10">
    <property type="entry name" value="Type I PLP-dependent aspartate aminotransferase-like (Major domain)"/>
    <property type="match status" value="1"/>
</dbReference>
<dbReference type="AlphaFoldDB" id="A0A5B2X6K2"/>
<dbReference type="PANTHER" id="PTHR43510:SF1">
    <property type="entry name" value="AMINOTRANSFERASE FUNCTION, HYPOTHETICAL (EUROFUNG)"/>
    <property type="match status" value="1"/>
</dbReference>
<reference evidence="2 3" key="2">
    <citation type="submission" date="2019-09" db="EMBL/GenBank/DDBJ databases">
        <authorList>
            <person name="Jin C."/>
        </authorList>
    </citation>
    <scope>NUCLEOTIDE SEQUENCE [LARGE SCALE GENOMIC DNA]</scope>
    <source>
        <strain evidence="2 3">AN110305</strain>
    </source>
</reference>
<feature type="domain" description="Aminotransferase class I/classII large" evidence="1">
    <location>
        <begin position="116"/>
        <end position="393"/>
    </location>
</feature>
<name>A0A5B2X6K2_9PSEU</name>
<keyword evidence="2" id="KW-0032">Aminotransferase</keyword>
<comment type="caution">
    <text evidence="2">The sequence shown here is derived from an EMBL/GenBank/DDBJ whole genome shotgun (WGS) entry which is preliminary data.</text>
</comment>
<sequence length="409" mass="46019">MHGEADTRENPLLTASGQDGAVIPDVAGFVDLTQHEIQALKTRFNLADAHTHQHQSASQDKIVSKLPDLWYEAENGQQAYYEQRFIKAFFRLHEQPTAAGLNKTMLSYAASISTMVAAMFLSQRNMSVTLVEPCFDNLVDLLRNMQVELNAVDESHLADPASIYDNLVREVKTDALFLVDPNNPTGFSLLKDGRRGFEEVVRFCVDHNKVLVIDQCFAAFALADRAVGRFDIYQLLESSGVTYMAMEDTGKTWPVQDAKCAMITASDDIQGEVYNLHTSVLLNVSPFVLNFLAHYIEDSIEDGFASVRDVITENRKLCRESLDGDVLEYQEPSVNVSVAWFRIKPAGLTATKLQEELLQNEVYVLPGTYFYWNDKSRGESFIRLALARDPQEFAGAMNAMREILARHER</sequence>
<dbReference type="SUPFAM" id="SSF53383">
    <property type="entry name" value="PLP-dependent transferases"/>
    <property type="match status" value="1"/>
</dbReference>
<keyword evidence="2" id="KW-0808">Transferase</keyword>
<reference evidence="2 3" key="1">
    <citation type="submission" date="2019-09" db="EMBL/GenBank/DDBJ databases">
        <title>Goodfellowia gen. nov., a new genus of the Pseudonocardineae related to Actinoalloteichus, containing Goodfellowia coeruleoviolacea gen. nov., comb. nov. gen. nov., comb. nov.</title>
        <authorList>
            <person name="Labeda D."/>
        </authorList>
    </citation>
    <scope>NUCLEOTIDE SEQUENCE [LARGE SCALE GENOMIC DNA]</scope>
    <source>
        <strain evidence="2 3">AN110305</strain>
    </source>
</reference>
<dbReference type="Gene3D" id="3.90.1150.10">
    <property type="entry name" value="Aspartate Aminotransferase, domain 1"/>
    <property type="match status" value="1"/>
</dbReference>
<dbReference type="InterPro" id="IPR015422">
    <property type="entry name" value="PyrdxlP-dep_Trfase_small"/>
</dbReference>
<accession>A0A5B2X6K2</accession>
<dbReference type="InterPro" id="IPR015424">
    <property type="entry name" value="PyrdxlP-dep_Trfase"/>
</dbReference>
<dbReference type="InterPro" id="IPR015421">
    <property type="entry name" value="PyrdxlP-dep_Trfase_major"/>
</dbReference>
<dbReference type="InterPro" id="IPR004839">
    <property type="entry name" value="Aminotransferase_I/II_large"/>
</dbReference>
<proteinExistence type="predicted"/>
<organism evidence="2 3">
    <name type="scientific">Solihabitans fulvus</name>
    <dbReference type="NCBI Taxonomy" id="1892852"/>
    <lineage>
        <taxon>Bacteria</taxon>
        <taxon>Bacillati</taxon>
        <taxon>Actinomycetota</taxon>
        <taxon>Actinomycetes</taxon>
        <taxon>Pseudonocardiales</taxon>
        <taxon>Pseudonocardiaceae</taxon>
        <taxon>Solihabitans</taxon>
    </lineage>
</organism>
<protein>
    <submittedName>
        <fullName evidence="2">Aminotransferase class I/II-fold pyridoxal phosphate-dependent enzyme</fullName>
    </submittedName>
</protein>
<dbReference type="GO" id="GO:0008483">
    <property type="term" value="F:transaminase activity"/>
    <property type="evidence" value="ECO:0007669"/>
    <property type="project" value="UniProtKB-KW"/>
</dbReference>
<dbReference type="EMBL" id="VUOB01000041">
    <property type="protein sequence ID" value="KAA2258719.1"/>
    <property type="molecule type" value="Genomic_DNA"/>
</dbReference>
<dbReference type="Proteomes" id="UP000323454">
    <property type="component" value="Unassembled WGS sequence"/>
</dbReference>
<evidence type="ECO:0000313" key="2">
    <source>
        <dbReference type="EMBL" id="KAA2258719.1"/>
    </source>
</evidence>
<gene>
    <name evidence="2" type="ORF">F0L68_23055</name>
</gene>
<dbReference type="Pfam" id="PF00155">
    <property type="entry name" value="Aminotran_1_2"/>
    <property type="match status" value="1"/>
</dbReference>
<evidence type="ECO:0000313" key="3">
    <source>
        <dbReference type="Proteomes" id="UP000323454"/>
    </source>
</evidence>
<dbReference type="OrthoDB" id="3861823at2"/>
<dbReference type="PANTHER" id="PTHR43510">
    <property type="entry name" value="AMINOTRANSFERASE FUNCTION, HYPOTHETICAL (EUROFUNG)"/>
    <property type="match status" value="1"/>
</dbReference>
<dbReference type="RefSeq" id="WP_149851715.1">
    <property type="nucleotide sequence ID" value="NZ_VUOB01000041.1"/>
</dbReference>
<dbReference type="GO" id="GO:0030170">
    <property type="term" value="F:pyridoxal phosphate binding"/>
    <property type="evidence" value="ECO:0007669"/>
    <property type="project" value="InterPro"/>
</dbReference>
<keyword evidence="3" id="KW-1185">Reference proteome</keyword>
<evidence type="ECO:0000259" key="1">
    <source>
        <dbReference type="Pfam" id="PF00155"/>
    </source>
</evidence>